<evidence type="ECO:0000256" key="7">
    <source>
        <dbReference type="SAM" id="MobiDB-lite"/>
    </source>
</evidence>
<dbReference type="EMBL" id="CDMZ01001734">
    <property type="protein sequence ID" value="CEM36832.1"/>
    <property type="molecule type" value="Genomic_DNA"/>
</dbReference>
<protein>
    <recommendedName>
        <fullName evidence="2 6">Proline dehydrogenase</fullName>
        <ecNumber evidence="2 6">1.5.5.2</ecNumber>
    </recommendedName>
</protein>
<evidence type="ECO:0000256" key="6">
    <source>
        <dbReference type="RuleBase" id="RU364054"/>
    </source>
</evidence>
<name>A0A0G4H016_9ALVE</name>
<comment type="function">
    <text evidence="6">Converts proline to delta-1-pyrroline-5-carboxylate.</text>
</comment>
<feature type="region of interest" description="Disordered" evidence="7">
    <location>
        <begin position="45"/>
        <end position="65"/>
    </location>
</feature>
<accession>A0A0G4H016</accession>
<dbReference type="GO" id="GO:0005739">
    <property type="term" value="C:mitochondrion"/>
    <property type="evidence" value="ECO:0007669"/>
    <property type="project" value="TreeGrafter"/>
</dbReference>
<dbReference type="PANTHER" id="PTHR13914">
    <property type="entry name" value="PROLINE OXIDASE"/>
    <property type="match status" value="1"/>
</dbReference>
<evidence type="ECO:0000256" key="3">
    <source>
        <dbReference type="ARBA" id="ARBA00022837"/>
    </source>
</evidence>
<dbReference type="SMART" id="SM00054">
    <property type="entry name" value="EFh"/>
    <property type="match status" value="2"/>
</dbReference>
<evidence type="ECO:0000256" key="2">
    <source>
        <dbReference type="ARBA" id="ARBA00012695"/>
    </source>
</evidence>
<feature type="compositionally biased region" description="Gly residues" evidence="7">
    <location>
        <begin position="53"/>
        <end position="65"/>
    </location>
</feature>
<comment type="catalytic activity">
    <reaction evidence="6">
        <text>L-proline + a quinone = (S)-1-pyrroline-5-carboxylate + a quinol + H(+)</text>
        <dbReference type="Rhea" id="RHEA:23784"/>
        <dbReference type="ChEBI" id="CHEBI:15378"/>
        <dbReference type="ChEBI" id="CHEBI:17388"/>
        <dbReference type="ChEBI" id="CHEBI:24646"/>
        <dbReference type="ChEBI" id="CHEBI:60039"/>
        <dbReference type="ChEBI" id="CHEBI:132124"/>
        <dbReference type="EC" id="1.5.5.2"/>
    </reaction>
</comment>
<evidence type="ECO:0000256" key="1">
    <source>
        <dbReference type="ARBA" id="ARBA00005869"/>
    </source>
</evidence>
<dbReference type="GO" id="GO:0005509">
    <property type="term" value="F:calcium ion binding"/>
    <property type="evidence" value="ECO:0007669"/>
    <property type="project" value="InterPro"/>
</dbReference>
<evidence type="ECO:0000256" key="4">
    <source>
        <dbReference type="ARBA" id="ARBA00023002"/>
    </source>
</evidence>
<dbReference type="Gene3D" id="3.20.20.220">
    <property type="match status" value="1"/>
</dbReference>
<dbReference type="PROSITE" id="PS00018">
    <property type="entry name" value="EF_HAND_1"/>
    <property type="match status" value="1"/>
</dbReference>
<dbReference type="InterPro" id="IPR011992">
    <property type="entry name" value="EF-hand-dom_pair"/>
</dbReference>
<keyword evidence="5 6" id="KW-0642">Proline metabolism</keyword>
<comment type="similarity">
    <text evidence="1 6">Belongs to the proline oxidase family.</text>
</comment>
<dbReference type="PROSITE" id="PS50222">
    <property type="entry name" value="EF_HAND_2"/>
    <property type="match status" value="1"/>
</dbReference>
<keyword evidence="3" id="KW-0106">Calcium</keyword>
<evidence type="ECO:0000259" key="8">
    <source>
        <dbReference type="PROSITE" id="PS50222"/>
    </source>
</evidence>
<dbReference type="CDD" id="cd00051">
    <property type="entry name" value="EFh"/>
    <property type="match status" value="1"/>
</dbReference>
<dbReference type="InterPro" id="IPR002048">
    <property type="entry name" value="EF_hand_dom"/>
</dbReference>
<dbReference type="GO" id="GO:0071949">
    <property type="term" value="F:FAD binding"/>
    <property type="evidence" value="ECO:0007669"/>
    <property type="project" value="TreeGrafter"/>
</dbReference>
<dbReference type="Gene3D" id="1.10.238.10">
    <property type="entry name" value="EF-hand"/>
    <property type="match status" value="1"/>
</dbReference>
<organism evidence="9">
    <name type="scientific">Chromera velia CCMP2878</name>
    <dbReference type="NCBI Taxonomy" id="1169474"/>
    <lineage>
        <taxon>Eukaryota</taxon>
        <taxon>Sar</taxon>
        <taxon>Alveolata</taxon>
        <taxon>Colpodellida</taxon>
        <taxon>Chromeraceae</taxon>
        <taxon>Chromera</taxon>
    </lineage>
</organism>
<dbReference type="PhylomeDB" id="A0A0G4H016"/>
<dbReference type="AlphaFoldDB" id="A0A0G4H016"/>
<dbReference type="GO" id="GO:0010133">
    <property type="term" value="P:L-proline catabolic process to L-glutamate"/>
    <property type="evidence" value="ECO:0007669"/>
    <property type="project" value="TreeGrafter"/>
</dbReference>
<comment type="cofactor">
    <cofactor evidence="6">
        <name>FAD</name>
        <dbReference type="ChEBI" id="CHEBI:57692"/>
    </cofactor>
</comment>
<feature type="domain" description="EF-hand" evidence="8">
    <location>
        <begin position="236"/>
        <end position="271"/>
    </location>
</feature>
<evidence type="ECO:0000313" key="9">
    <source>
        <dbReference type="EMBL" id="CEM36832.1"/>
    </source>
</evidence>
<dbReference type="PANTHER" id="PTHR13914:SF0">
    <property type="entry name" value="PROLINE DEHYDROGENASE 1, MITOCHONDRIAL"/>
    <property type="match status" value="1"/>
</dbReference>
<evidence type="ECO:0000256" key="5">
    <source>
        <dbReference type="ARBA" id="ARBA00023062"/>
    </source>
</evidence>
<keyword evidence="6" id="KW-0274">FAD</keyword>
<reference evidence="9" key="1">
    <citation type="submission" date="2014-11" db="EMBL/GenBank/DDBJ databases">
        <authorList>
            <person name="Otto D Thomas"/>
            <person name="Naeem Raeece"/>
        </authorList>
    </citation>
    <scope>NUCLEOTIDE SEQUENCE</scope>
</reference>
<dbReference type="InterPro" id="IPR018247">
    <property type="entry name" value="EF_Hand_1_Ca_BS"/>
</dbReference>
<dbReference type="InterPro" id="IPR029041">
    <property type="entry name" value="FAD-linked_oxidoreductase-like"/>
</dbReference>
<dbReference type="SUPFAM" id="SSF51730">
    <property type="entry name" value="FAD-linked oxidoreductase"/>
    <property type="match status" value="1"/>
</dbReference>
<keyword evidence="4 6" id="KW-0560">Oxidoreductase</keyword>
<sequence>MREKLQGPAQRALQLAPWWGCWRVPSALPCSLSVVGRPFVSVASSSSPPSSPGSGGGSPNGGSNFGGLDFNDTSNAFKSKRFSELVRGFFVFQTCRIRPLVSFAEPLVRLSYRVLGTSITDSLLKKTYFGHFCAGEDTETLRPVVKKLESFGVGSIFDYAAEADIEEAEESVLPETDEESRIKVRVFDYEGEKECDARREVFAKCIRAAHAVSETSFAAIKCTALGNPPLLDRMSVAVEELRTLFNKFDEDGNGWVTKEEFQKVWDDFFVDAQDVDEMFAAMDYNHDNTIDYVGWSNALRLEDLHRLTQGCRVRGPLAKAALNEKETALLVKLRERVSSLAKLAADNGVCMMVDAEHTYFQPAIDNLTVTMMREHNKDKAVIFNTYQMYLKGSQERLMQDMDRAREGDYHFACKLVRGAYMHLERQRASQMGYPDPILPDLEATHAAYNGGVTAVLERMAKGEKVELMVATHNQRSVEHTIEEATRLGLGNDAPIYFGQLLGMADHLTFTLGQAGWKAYKYVPFGAVKEVMPYLMRRALENGDMLGGARHEIRMLRREMSRRAFSFGSGR</sequence>
<dbReference type="VEuPathDB" id="CryptoDB:Cvel_5483"/>
<gene>
    <name evidence="9" type="ORF">Cvel_5483</name>
</gene>
<dbReference type="EC" id="1.5.5.2" evidence="2 6"/>
<proteinExistence type="inferred from homology"/>
<dbReference type="InterPro" id="IPR015659">
    <property type="entry name" value="Proline_oxidase"/>
</dbReference>
<dbReference type="GO" id="GO:0004657">
    <property type="term" value="F:proline dehydrogenase activity"/>
    <property type="evidence" value="ECO:0007669"/>
    <property type="project" value="UniProtKB-EC"/>
</dbReference>
<keyword evidence="6" id="KW-0285">Flavoprotein</keyword>
<dbReference type="InterPro" id="IPR002872">
    <property type="entry name" value="Proline_DH_dom"/>
</dbReference>
<dbReference type="Pfam" id="PF13499">
    <property type="entry name" value="EF-hand_7"/>
    <property type="match status" value="1"/>
</dbReference>
<dbReference type="Pfam" id="PF01619">
    <property type="entry name" value="Pro_dh"/>
    <property type="match status" value="1"/>
</dbReference>
<dbReference type="SUPFAM" id="SSF47473">
    <property type="entry name" value="EF-hand"/>
    <property type="match status" value="1"/>
</dbReference>